<accession>A0A172JHU8</accession>
<name>A0A172JHU8_BPPB1</name>
<dbReference type="Proteomes" id="UP000202618">
    <property type="component" value="Segment"/>
</dbReference>
<gene>
    <name evidence="1" type="ORF">AR9_g050</name>
</gene>
<proteinExistence type="predicted"/>
<dbReference type="GeneID" id="29058769"/>
<evidence type="ECO:0000313" key="1">
    <source>
        <dbReference type="EMBL" id="AMS01135.1"/>
    </source>
</evidence>
<dbReference type="EMBL" id="KU878088">
    <property type="protein sequence ID" value="AMS01135.1"/>
    <property type="molecule type" value="Genomic_DNA"/>
</dbReference>
<dbReference type="RefSeq" id="YP_009282955.1">
    <property type="nucleotide sequence ID" value="NC_031039.1"/>
</dbReference>
<evidence type="ECO:0000313" key="2">
    <source>
        <dbReference type="Proteomes" id="UP000202618"/>
    </source>
</evidence>
<reference evidence="1 2" key="1">
    <citation type="journal article" date="2016" name="Virology">
        <title>The genome of AR9, a giant transducing Bacillus phage encoding two multisubunit RNA polymerases.</title>
        <authorList>
            <person name="Lavysh D."/>
            <person name="Sokolova M."/>
            <person name="Minakhin L."/>
            <person name="Yakunina M."/>
            <person name="Artamonova T."/>
            <person name="Kozyavkin S."/>
            <person name="Makarova K.S."/>
            <person name="Koonin E.V."/>
            <person name="Severinov K."/>
        </authorList>
    </citation>
    <scope>NUCLEOTIDE SEQUENCE [LARGE SCALE GENOMIC DNA]</scope>
</reference>
<organism evidence="1 2">
    <name type="scientific">Bacillus phage AR9</name>
    <dbReference type="NCBI Taxonomy" id="1815509"/>
    <lineage>
        <taxon>Viruses</taxon>
        <taxon>Duplodnaviria</taxon>
        <taxon>Heunggongvirae</taxon>
        <taxon>Uroviricota</taxon>
        <taxon>Caudoviricetes</taxon>
        <taxon>Takahashivirus</taxon>
        <taxon>Bacillus phage PBS1</taxon>
    </lineage>
</organism>
<sequence length="124" mass="14243">MKQTIFNIQGHSSYIDNGVNIPLSYDGDFGGKDFNIQLFGTALNIILNKDYNFTQYLEYIEHFSDDISKFFNSNLLNDIKSVEFSWKDNKIRFEVSLVGGRIYYSIGLNGKSYGLEIEEVVTNN</sequence>
<protein>
    <submittedName>
        <fullName evidence="1">Uncharacterized protein</fullName>
    </submittedName>
</protein>
<dbReference type="KEGG" id="vg:29058769"/>